<evidence type="ECO:0000313" key="2">
    <source>
        <dbReference type="Proteomes" id="UP001165121"/>
    </source>
</evidence>
<reference evidence="1" key="1">
    <citation type="submission" date="2023-04" db="EMBL/GenBank/DDBJ databases">
        <title>Phytophthora fragariaefolia NBRC 109709.</title>
        <authorList>
            <person name="Ichikawa N."/>
            <person name="Sato H."/>
            <person name="Tonouchi N."/>
        </authorList>
    </citation>
    <scope>NUCLEOTIDE SEQUENCE</scope>
    <source>
        <strain evidence="1">NBRC 109709</strain>
    </source>
</reference>
<dbReference type="Proteomes" id="UP001165121">
    <property type="component" value="Unassembled WGS sequence"/>
</dbReference>
<sequence length="322" mass="36640">MPLDFATEVLYTHKPVDSSKLQEFMTAMDTRSKAEGKYYFKPLPLSITFSRLFSELALEASDPELVKYFFANVCPLLRKKEGNGALVSVITKIVRVFDWSVIGQALIDLLSLTTNDEKGYSTMEMVLLILDGLDSGTAQDALFNATDEVTAELNRLDPSRLGPPIMEKSLEHFTGIDANDAKIGLLKLLASKRTEWLRNEIDRLDKTFSWEMPDAQFSDNAKVEEFLRGPDETMRMKKGVYKFKGFQDANNHAAKWTREMQISAAFEIEASSTNADAVVTITKMRKWFVECQQKLERYKEELSKLLKFAGEEPSRSDKRARQ</sequence>
<dbReference type="OrthoDB" id="92495at2759"/>
<comment type="caution">
    <text evidence="1">The sequence shown here is derived from an EMBL/GenBank/DDBJ whole genome shotgun (WGS) entry which is preliminary data.</text>
</comment>
<name>A0A9W6XXQ2_9STRA</name>
<gene>
    <name evidence="1" type="ORF">Pfra01_001794500</name>
</gene>
<dbReference type="EMBL" id="BSXT01002156">
    <property type="protein sequence ID" value="GMF47476.1"/>
    <property type="molecule type" value="Genomic_DNA"/>
</dbReference>
<proteinExistence type="predicted"/>
<keyword evidence="2" id="KW-1185">Reference proteome</keyword>
<dbReference type="AlphaFoldDB" id="A0A9W6XXQ2"/>
<accession>A0A9W6XXQ2</accession>
<protein>
    <submittedName>
        <fullName evidence="1">Unnamed protein product</fullName>
    </submittedName>
</protein>
<organism evidence="1 2">
    <name type="scientific">Phytophthora fragariaefolia</name>
    <dbReference type="NCBI Taxonomy" id="1490495"/>
    <lineage>
        <taxon>Eukaryota</taxon>
        <taxon>Sar</taxon>
        <taxon>Stramenopiles</taxon>
        <taxon>Oomycota</taxon>
        <taxon>Peronosporomycetes</taxon>
        <taxon>Peronosporales</taxon>
        <taxon>Peronosporaceae</taxon>
        <taxon>Phytophthora</taxon>
    </lineage>
</organism>
<evidence type="ECO:0000313" key="1">
    <source>
        <dbReference type="EMBL" id="GMF47476.1"/>
    </source>
</evidence>